<name>A0AAD7ZDM8_DIPPU</name>
<evidence type="ECO:0000313" key="2">
    <source>
        <dbReference type="EMBL" id="KAJ9578416.1"/>
    </source>
</evidence>
<keyword evidence="1" id="KW-0472">Membrane</keyword>
<sequence length="71" mass="7814">YKATIPLLTTSATRPTASRTIKTITLVGCFRATPVLVYKINMRRASKRPLPLNIHIGTLSSISTLLVIYLS</sequence>
<keyword evidence="1" id="KW-1133">Transmembrane helix</keyword>
<dbReference type="Proteomes" id="UP001233999">
    <property type="component" value="Unassembled WGS sequence"/>
</dbReference>
<accession>A0AAD7ZDM8</accession>
<feature type="non-terminal residue" evidence="2">
    <location>
        <position position="71"/>
    </location>
</feature>
<feature type="non-terminal residue" evidence="2">
    <location>
        <position position="1"/>
    </location>
</feature>
<dbReference type="EMBL" id="JASPKZ010008879">
    <property type="protein sequence ID" value="KAJ9578416.1"/>
    <property type="molecule type" value="Genomic_DNA"/>
</dbReference>
<gene>
    <name evidence="2" type="ORF">L9F63_005336</name>
</gene>
<reference evidence="2" key="1">
    <citation type="journal article" date="2023" name="IScience">
        <title>Live-bearing cockroach genome reveals convergent evolutionary mechanisms linked to viviparity in insects and beyond.</title>
        <authorList>
            <person name="Fouks B."/>
            <person name="Harrison M.C."/>
            <person name="Mikhailova A.A."/>
            <person name="Marchal E."/>
            <person name="English S."/>
            <person name="Carruthers M."/>
            <person name="Jennings E.C."/>
            <person name="Chiamaka E.L."/>
            <person name="Frigard R.A."/>
            <person name="Pippel M."/>
            <person name="Attardo G.M."/>
            <person name="Benoit J.B."/>
            <person name="Bornberg-Bauer E."/>
            <person name="Tobe S.S."/>
        </authorList>
    </citation>
    <scope>NUCLEOTIDE SEQUENCE</scope>
    <source>
        <strain evidence="2">Stay&amp;Tobe</strain>
    </source>
</reference>
<keyword evidence="1" id="KW-0812">Transmembrane</keyword>
<proteinExistence type="predicted"/>
<comment type="caution">
    <text evidence="2">The sequence shown here is derived from an EMBL/GenBank/DDBJ whole genome shotgun (WGS) entry which is preliminary data.</text>
</comment>
<keyword evidence="3" id="KW-1185">Reference proteome</keyword>
<evidence type="ECO:0000256" key="1">
    <source>
        <dbReference type="SAM" id="Phobius"/>
    </source>
</evidence>
<evidence type="ECO:0000313" key="3">
    <source>
        <dbReference type="Proteomes" id="UP001233999"/>
    </source>
</evidence>
<protein>
    <submittedName>
        <fullName evidence="2">Uncharacterized protein</fullName>
    </submittedName>
</protein>
<dbReference type="AlphaFoldDB" id="A0AAD7ZDM8"/>
<feature type="transmembrane region" description="Helical" evidence="1">
    <location>
        <begin position="50"/>
        <end position="70"/>
    </location>
</feature>
<reference evidence="2" key="2">
    <citation type="submission" date="2023-05" db="EMBL/GenBank/DDBJ databases">
        <authorList>
            <person name="Fouks B."/>
        </authorList>
    </citation>
    <scope>NUCLEOTIDE SEQUENCE</scope>
    <source>
        <strain evidence="2">Stay&amp;Tobe</strain>
        <tissue evidence="2">Testes</tissue>
    </source>
</reference>
<organism evidence="2 3">
    <name type="scientific">Diploptera punctata</name>
    <name type="common">Pacific beetle cockroach</name>
    <dbReference type="NCBI Taxonomy" id="6984"/>
    <lineage>
        <taxon>Eukaryota</taxon>
        <taxon>Metazoa</taxon>
        <taxon>Ecdysozoa</taxon>
        <taxon>Arthropoda</taxon>
        <taxon>Hexapoda</taxon>
        <taxon>Insecta</taxon>
        <taxon>Pterygota</taxon>
        <taxon>Neoptera</taxon>
        <taxon>Polyneoptera</taxon>
        <taxon>Dictyoptera</taxon>
        <taxon>Blattodea</taxon>
        <taxon>Blaberoidea</taxon>
        <taxon>Blaberidae</taxon>
        <taxon>Diplopterinae</taxon>
        <taxon>Diploptera</taxon>
    </lineage>
</organism>